<name>A0ABP6L388_9ACTN</name>
<protein>
    <recommendedName>
        <fullName evidence="4">GATA-type domain-containing protein</fullName>
    </recommendedName>
</protein>
<comment type="caution">
    <text evidence="2">The sequence shown here is derived from an EMBL/GenBank/DDBJ whole genome shotgun (WGS) entry which is preliminary data.</text>
</comment>
<feature type="coiled-coil region" evidence="1">
    <location>
        <begin position="69"/>
        <end position="96"/>
    </location>
</feature>
<sequence length="251" mass="28517">MPYDKRMCPGRCNQPYRDAVDFYDQAVIAYEEARAAWRFPLRYPAKPVPPAPPDVRLYLGDPVWHPGCAQRIHAALRELDDLASQAQAEVDGHRDAGARYGRTGVTAKTHAGSPSPVTDLLDQLYGDLIAVEDPWRRARGYQARPQRTRGGSARRASIAFLLDELDLILEDPWSVDFGRSVLAWQHRLRALTKSDPAARRSPIRCPRCKEVARLWLQDDGYYKCGTCEKLMSQSEHDRELFEQSEQEAHTS</sequence>
<organism evidence="2 3">
    <name type="scientific">Streptosporangium longisporum</name>
    <dbReference type="NCBI Taxonomy" id="46187"/>
    <lineage>
        <taxon>Bacteria</taxon>
        <taxon>Bacillati</taxon>
        <taxon>Actinomycetota</taxon>
        <taxon>Actinomycetes</taxon>
        <taxon>Streptosporangiales</taxon>
        <taxon>Streptosporangiaceae</taxon>
        <taxon>Streptosporangium</taxon>
    </lineage>
</organism>
<gene>
    <name evidence="2" type="ORF">GCM10017559_61950</name>
</gene>
<proteinExistence type="predicted"/>
<accession>A0ABP6L388</accession>
<keyword evidence="3" id="KW-1185">Reference proteome</keyword>
<reference evidence="3" key="1">
    <citation type="journal article" date="2019" name="Int. J. Syst. Evol. Microbiol.">
        <title>The Global Catalogue of Microorganisms (GCM) 10K type strain sequencing project: providing services to taxonomists for standard genome sequencing and annotation.</title>
        <authorList>
            <consortium name="The Broad Institute Genomics Platform"/>
            <consortium name="The Broad Institute Genome Sequencing Center for Infectious Disease"/>
            <person name="Wu L."/>
            <person name="Ma J."/>
        </authorList>
    </citation>
    <scope>NUCLEOTIDE SEQUENCE [LARGE SCALE GENOMIC DNA]</scope>
    <source>
        <strain evidence="3">JCM 3106</strain>
    </source>
</reference>
<evidence type="ECO:0000313" key="3">
    <source>
        <dbReference type="Proteomes" id="UP001499930"/>
    </source>
</evidence>
<dbReference type="Proteomes" id="UP001499930">
    <property type="component" value="Unassembled WGS sequence"/>
</dbReference>
<dbReference type="EMBL" id="BAAAWD010000016">
    <property type="protein sequence ID" value="GAA3027395.1"/>
    <property type="molecule type" value="Genomic_DNA"/>
</dbReference>
<evidence type="ECO:0000256" key="1">
    <source>
        <dbReference type="SAM" id="Coils"/>
    </source>
</evidence>
<evidence type="ECO:0000313" key="2">
    <source>
        <dbReference type="EMBL" id="GAA3027395.1"/>
    </source>
</evidence>
<dbReference type="RefSeq" id="WP_344902005.1">
    <property type="nucleotide sequence ID" value="NZ_BAAAWD010000016.1"/>
</dbReference>
<evidence type="ECO:0008006" key="4">
    <source>
        <dbReference type="Google" id="ProtNLM"/>
    </source>
</evidence>
<keyword evidence="1" id="KW-0175">Coiled coil</keyword>